<dbReference type="EMBL" id="UZAU01000035">
    <property type="status" value="NOT_ANNOTATED_CDS"/>
    <property type="molecule type" value="Genomic_DNA"/>
</dbReference>
<dbReference type="PANTHER" id="PTHR47481">
    <property type="match status" value="1"/>
</dbReference>
<dbReference type="Proteomes" id="UP000596661">
    <property type="component" value="Chromosome 1"/>
</dbReference>
<evidence type="ECO:0000256" key="1">
    <source>
        <dbReference type="SAM" id="MobiDB-lite"/>
    </source>
</evidence>
<accession>A0A803NHI6</accession>
<proteinExistence type="predicted"/>
<reference evidence="2" key="2">
    <citation type="submission" date="2021-03" db="UniProtKB">
        <authorList>
            <consortium name="EnsemblPlants"/>
        </authorList>
    </citation>
    <scope>IDENTIFICATION</scope>
</reference>
<reference evidence="2" key="1">
    <citation type="submission" date="2018-11" db="EMBL/GenBank/DDBJ databases">
        <authorList>
            <person name="Grassa J C."/>
        </authorList>
    </citation>
    <scope>NUCLEOTIDE SEQUENCE [LARGE SCALE GENOMIC DNA]</scope>
</reference>
<evidence type="ECO:0000313" key="2">
    <source>
        <dbReference type="EnsemblPlants" id="cds.evm.model.01.1539"/>
    </source>
</evidence>
<dbReference type="AlphaFoldDB" id="A0A803NHI6"/>
<name>A0A803NHI6_CANSA</name>
<evidence type="ECO:0000313" key="3">
    <source>
        <dbReference type="Proteomes" id="UP000596661"/>
    </source>
</evidence>
<keyword evidence="3" id="KW-1185">Reference proteome</keyword>
<dbReference type="PANTHER" id="PTHR47481:SF31">
    <property type="entry name" value="OS01G0873500 PROTEIN"/>
    <property type="match status" value="1"/>
</dbReference>
<feature type="region of interest" description="Disordered" evidence="1">
    <location>
        <begin position="139"/>
        <end position="175"/>
    </location>
</feature>
<protein>
    <submittedName>
        <fullName evidence="2">Uncharacterized protein</fullName>
    </submittedName>
</protein>
<dbReference type="Gramene" id="evm.model.01.1539">
    <property type="protein sequence ID" value="cds.evm.model.01.1539"/>
    <property type="gene ID" value="evm.TU.01.1539"/>
</dbReference>
<organism evidence="2 3">
    <name type="scientific">Cannabis sativa</name>
    <name type="common">Hemp</name>
    <name type="synonym">Marijuana</name>
    <dbReference type="NCBI Taxonomy" id="3483"/>
    <lineage>
        <taxon>Eukaryota</taxon>
        <taxon>Viridiplantae</taxon>
        <taxon>Streptophyta</taxon>
        <taxon>Embryophyta</taxon>
        <taxon>Tracheophyta</taxon>
        <taxon>Spermatophyta</taxon>
        <taxon>Magnoliopsida</taxon>
        <taxon>eudicotyledons</taxon>
        <taxon>Gunneridae</taxon>
        <taxon>Pentapetalae</taxon>
        <taxon>rosids</taxon>
        <taxon>fabids</taxon>
        <taxon>Rosales</taxon>
        <taxon>Cannabaceae</taxon>
        <taxon>Cannabis</taxon>
    </lineage>
</organism>
<sequence length="175" mass="19737">MRIGNNKIVFLFHGSCLPRREDLGENGGLSHVYLRSEHFYENYTTLNRANIGQYRTLLRNVKMQGSLGYYLLKIKRLVDLLASIGHHINHVEPIEAIFNGLRSDYNVFIISINSRTNEYFVAEIKDLLMAQEVRLEKATAPPLSRGPGSQSGHVSAQHPPPGFPTLSHRRGSPSI</sequence>
<dbReference type="EnsemblPlants" id="evm.model.01.1539">
    <property type="protein sequence ID" value="cds.evm.model.01.1539"/>
    <property type="gene ID" value="evm.TU.01.1539"/>
</dbReference>